<evidence type="ECO:0000313" key="2">
    <source>
        <dbReference type="Proteomes" id="UP000183447"/>
    </source>
</evidence>
<sequence length="52" mass="6114">MFVRAVWRMQRLVDIKQTLREMDVPTTRDADMLGLSGPDFSKMTRGLFDRKP</sequence>
<dbReference type="Proteomes" id="UP000183447">
    <property type="component" value="Unassembled WGS sequence"/>
</dbReference>
<dbReference type="EMBL" id="FPKU01000001">
    <property type="protein sequence ID" value="SFZ82341.1"/>
    <property type="molecule type" value="Genomic_DNA"/>
</dbReference>
<protein>
    <submittedName>
        <fullName evidence="1">Uncharacterized protein</fullName>
    </submittedName>
</protein>
<dbReference type="AlphaFoldDB" id="A0A1K2HUT3"/>
<organism evidence="1 2">
    <name type="scientific">Devosia enhydra</name>
    <dbReference type="NCBI Taxonomy" id="665118"/>
    <lineage>
        <taxon>Bacteria</taxon>
        <taxon>Pseudomonadati</taxon>
        <taxon>Pseudomonadota</taxon>
        <taxon>Alphaproteobacteria</taxon>
        <taxon>Hyphomicrobiales</taxon>
        <taxon>Devosiaceae</taxon>
        <taxon>Devosia</taxon>
    </lineage>
</organism>
<name>A0A1K2HUT3_9HYPH</name>
<dbReference type="STRING" id="665118.SAMN02983003_1022"/>
<evidence type="ECO:0000313" key="1">
    <source>
        <dbReference type="EMBL" id="SFZ82341.1"/>
    </source>
</evidence>
<reference evidence="1 2" key="1">
    <citation type="submission" date="2016-11" db="EMBL/GenBank/DDBJ databases">
        <authorList>
            <person name="Jaros S."/>
            <person name="Januszkiewicz K."/>
            <person name="Wedrychowicz H."/>
        </authorList>
    </citation>
    <scope>NUCLEOTIDE SEQUENCE [LARGE SCALE GENOMIC DNA]</scope>
    <source>
        <strain evidence="1 2">ATCC 23634</strain>
    </source>
</reference>
<gene>
    <name evidence="1" type="ORF">SAMN02983003_1022</name>
</gene>
<dbReference type="RefSeq" id="WP_177282395.1">
    <property type="nucleotide sequence ID" value="NZ_FPKU01000001.1"/>
</dbReference>
<proteinExistence type="predicted"/>
<keyword evidence="2" id="KW-1185">Reference proteome</keyword>
<accession>A0A1K2HUT3</accession>